<dbReference type="GO" id="GO:0015108">
    <property type="term" value="F:chloride transmembrane transporter activity"/>
    <property type="evidence" value="ECO:0007669"/>
    <property type="project" value="InterPro"/>
</dbReference>
<keyword evidence="3 5" id="KW-1133">Transmembrane helix</keyword>
<organism evidence="6 7">
    <name type="scientific">Paeniglutamicibacter cryotolerans</name>
    <dbReference type="NCBI Taxonomy" id="670079"/>
    <lineage>
        <taxon>Bacteria</taxon>
        <taxon>Bacillati</taxon>
        <taxon>Actinomycetota</taxon>
        <taxon>Actinomycetes</taxon>
        <taxon>Micrococcales</taxon>
        <taxon>Micrococcaceae</taxon>
        <taxon>Paeniglutamicibacter</taxon>
    </lineage>
</organism>
<keyword evidence="2 5" id="KW-0812">Transmembrane</keyword>
<dbReference type="NCBIfam" id="NF002971">
    <property type="entry name" value="PRK03655.1"/>
    <property type="match status" value="1"/>
</dbReference>
<dbReference type="Pfam" id="PF00654">
    <property type="entry name" value="Voltage_CLC"/>
    <property type="match status" value="1"/>
</dbReference>
<evidence type="ECO:0000313" key="7">
    <source>
        <dbReference type="Proteomes" id="UP000523000"/>
    </source>
</evidence>
<dbReference type="PANTHER" id="PTHR43427">
    <property type="entry name" value="CHLORIDE CHANNEL PROTEIN CLC-E"/>
    <property type="match status" value="1"/>
</dbReference>
<dbReference type="PANTHER" id="PTHR43427:SF9">
    <property type="entry name" value="ION-TRANSPORT PROTEIN YFEO-RELATED"/>
    <property type="match status" value="1"/>
</dbReference>
<evidence type="ECO:0000256" key="1">
    <source>
        <dbReference type="ARBA" id="ARBA00004141"/>
    </source>
</evidence>
<feature type="transmembrane region" description="Helical" evidence="5">
    <location>
        <begin position="230"/>
        <end position="252"/>
    </location>
</feature>
<feature type="transmembrane region" description="Helical" evidence="5">
    <location>
        <begin position="63"/>
        <end position="84"/>
    </location>
</feature>
<comment type="subcellular location">
    <subcellularLocation>
        <location evidence="1">Membrane</location>
        <topology evidence="1">Multi-pass membrane protein</topology>
    </subcellularLocation>
</comment>
<dbReference type="Proteomes" id="UP000523000">
    <property type="component" value="Unassembled WGS sequence"/>
</dbReference>
<evidence type="ECO:0000256" key="3">
    <source>
        <dbReference type="ARBA" id="ARBA00022989"/>
    </source>
</evidence>
<reference evidence="6 7" key="1">
    <citation type="submission" date="2020-08" db="EMBL/GenBank/DDBJ databases">
        <title>Sequencing the genomes of 1000 actinobacteria strains.</title>
        <authorList>
            <person name="Klenk H.-P."/>
        </authorList>
    </citation>
    <scope>NUCLEOTIDE SEQUENCE [LARGE SCALE GENOMIC DNA]</scope>
    <source>
        <strain evidence="6 7">DSM 22826</strain>
    </source>
</reference>
<dbReference type="InterPro" id="IPR014743">
    <property type="entry name" value="Cl-channel_core"/>
</dbReference>
<gene>
    <name evidence="6" type="ORF">E9229_001663</name>
</gene>
<accession>A0A839QQE0</accession>
<evidence type="ECO:0000256" key="2">
    <source>
        <dbReference type="ARBA" id="ARBA00022692"/>
    </source>
</evidence>
<feature type="transmembrane region" description="Helical" evidence="5">
    <location>
        <begin position="96"/>
        <end position="117"/>
    </location>
</feature>
<dbReference type="EMBL" id="JACHVS010000001">
    <property type="protein sequence ID" value="MBB2995472.1"/>
    <property type="molecule type" value="Genomic_DNA"/>
</dbReference>
<sequence length="425" mass="43971">MSITNEQEVPSIRMLLQLSVPAVIVGFVSALGLFIVDEVAHVIKEFLWAWLPHLLQVDPDSRWWIFAVLSAIGFLIGLIVAFVPGHGGKDSATIELIGAPMPLAAVPGLAIVTALGLGGGVSLGPESSIVALNTAILVAVVHRLWPRIGVELVVMVSAAGTIGALFGTPVAAILVLTGVVAAAKTGGTLWDRLFLPLLSASTASITLVLLGGQQLRAPVVPAVDSPLLGLLPAAVLVACLAALVGLVGGVLFQPLHGLFRRLKWPLLYTTLGGLILGLLGAVGGPLTLFKGSEEMVELVDRAGNFTAWQLAGIIAVKLAALLIAATAGFRGGRIFPAVFIGVAIGLCAHAVLQQIPVGLAIACGALGMVLSVSRDGWIAIFIAVVVAGDIRLLPVLCFAVLPVWLLIARAPEMLVQGPPRQMRGR</sequence>
<dbReference type="GO" id="GO:0005886">
    <property type="term" value="C:plasma membrane"/>
    <property type="evidence" value="ECO:0007669"/>
    <property type="project" value="TreeGrafter"/>
</dbReference>
<comment type="caution">
    <text evidence="6">The sequence shown here is derived from an EMBL/GenBank/DDBJ whole genome shotgun (WGS) entry which is preliminary data.</text>
</comment>
<dbReference type="RefSeq" id="WP_183510727.1">
    <property type="nucleotide sequence ID" value="NZ_BAABGK010000078.1"/>
</dbReference>
<dbReference type="PRINTS" id="PR00762">
    <property type="entry name" value="CLCHANNEL"/>
</dbReference>
<dbReference type="InterPro" id="IPR050368">
    <property type="entry name" value="ClC-type_chloride_channel"/>
</dbReference>
<dbReference type="InterPro" id="IPR001807">
    <property type="entry name" value="ClC"/>
</dbReference>
<feature type="transmembrane region" description="Helical" evidence="5">
    <location>
        <begin position="264"/>
        <end position="286"/>
    </location>
</feature>
<keyword evidence="7" id="KW-1185">Reference proteome</keyword>
<protein>
    <submittedName>
        <fullName evidence="6">H+/Cl- antiporter ClcA</fullName>
    </submittedName>
</protein>
<feature type="transmembrane region" description="Helical" evidence="5">
    <location>
        <begin position="152"/>
        <end position="181"/>
    </location>
</feature>
<dbReference type="Gene3D" id="1.10.3080.10">
    <property type="entry name" value="Clc chloride channel"/>
    <property type="match status" value="1"/>
</dbReference>
<evidence type="ECO:0000256" key="4">
    <source>
        <dbReference type="ARBA" id="ARBA00023136"/>
    </source>
</evidence>
<feature type="transmembrane region" description="Helical" evidence="5">
    <location>
        <begin position="337"/>
        <end position="370"/>
    </location>
</feature>
<feature type="transmembrane region" description="Helical" evidence="5">
    <location>
        <begin position="376"/>
        <end position="407"/>
    </location>
</feature>
<feature type="transmembrane region" description="Helical" evidence="5">
    <location>
        <begin position="20"/>
        <end position="43"/>
    </location>
</feature>
<evidence type="ECO:0000256" key="5">
    <source>
        <dbReference type="SAM" id="Phobius"/>
    </source>
</evidence>
<feature type="transmembrane region" description="Helical" evidence="5">
    <location>
        <begin position="306"/>
        <end position="325"/>
    </location>
</feature>
<name>A0A839QQE0_9MICC</name>
<keyword evidence="4 5" id="KW-0472">Membrane</keyword>
<dbReference type="SUPFAM" id="SSF81340">
    <property type="entry name" value="Clc chloride channel"/>
    <property type="match status" value="1"/>
</dbReference>
<proteinExistence type="predicted"/>
<dbReference type="AlphaFoldDB" id="A0A839QQE0"/>
<feature type="transmembrane region" description="Helical" evidence="5">
    <location>
        <begin position="193"/>
        <end position="210"/>
    </location>
</feature>
<evidence type="ECO:0000313" key="6">
    <source>
        <dbReference type="EMBL" id="MBB2995472.1"/>
    </source>
</evidence>